<dbReference type="InterPro" id="IPR018924">
    <property type="entry name" value="DUF2486"/>
</dbReference>
<dbReference type="EMBL" id="FOAJ01000009">
    <property type="protein sequence ID" value="SEL56239.1"/>
    <property type="molecule type" value="Genomic_DNA"/>
</dbReference>
<keyword evidence="2" id="KW-1185">Reference proteome</keyword>
<dbReference type="Pfam" id="PF10667">
    <property type="entry name" value="DUF2486"/>
    <property type="match status" value="1"/>
</dbReference>
<evidence type="ECO:0000313" key="1">
    <source>
        <dbReference type="EMBL" id="SEL56239.1"/>
    </source>
</evidence>
<dbReference type="STRING" id="416943.SAMN05445871_2881"/>
<accession>A0A1H7R7X2</accession>
<dbReference type="Proteomes" id="UP000199120">
    <property type="component" value="Unassembled WGS sequence"/>
</dbReference>
<reference evidence="2" key="1">
    <citation type="submission" date="2016-10" db="EMBL/GenBank/DDBJ databases">
        <authorList>
            <person name="Varghese N."/>
            <person name="Submissions S."/>
        </authorList>
    </citation>
    <scope>NUCLEOTIDE SEQUENCE [LARGE SCALE GENOMIC DNA]</scope>
    <source>
        <strain evidence="2">LMG 26416</strain>
    </source>
</reference>
<protein>
    <recommendedName>
        <fullName evidence="3">DUF2486 domain-containing protein</fullName>
    </recommendedName>
</protein>
<sequence length="140" mass="14887">MSDAQEPHDMYDPSIPLLTDILVSGDPARARSAPPLALSVAEQPAVAATAAFMDSGAGEYEADALVERLRGRCLTWLAGDGRSVVESRCRAALNEHSDWLVGQITREVGLALETELAGWVRDAMRDEAASRAGRPPSTGV</sequence>
<evidence type="ECO:0008006" key="3">
    <source>
        <dbReference type="Google" id="ProtNLM"/>
    </source>
</evidence>
<gene>
    <name evidence="1" type="ORF">SAMN05192542_109163</name>
</gene>
<name>A0A1H7R7X2_9BURK</name>
<proteinExistence type="predicted"/>
<evidence type="ECO:0000313" key="2">
    <source>
        <dbReference type="Proteomes" id="UP000199120"/>
    </source>
</evidence>
<organism evidence="1 2">
    <name type="scientific">Paraburkholderia caballeronis</name>
    <dbReference type="NCBI Taxonomy" id="416943"/>
    <lineage>
        <taxon>Bacteria</taxon>
        <taxon>Pseudomonadati</taxon>
        <taxon>Pseudomonadota</taxon>
        <taxon>Betaproteobacteria</taxon>
        <taxon>Burkholderiales</taxon>
        <taxon>Burkholderiaceae</taxon>
        <taxon>Paraburkholderia</taxon>
    </lineage>
</organism>
<dbReference type="AlphaFoldDB" id="A0A1H7R7X2"/>